<dbReference type="AlphaFoldDB" id="A0A9D4JGE1"/>
<organism evidence="2 3">
    <name type="scientific">Dreissena polymorpha</name>
    <name type="common">Zebra mussel</name>
    <name type="synonym">Mytilus polymorpha</name>
    <dbReference type="NCBI Taxonomy" id="45954"/>
    <lineage>
        <taxon>Eukaryota</taxon>
        <taxon>Metazoa</taxon>
        <taxon>Spiralia</taxon>
        <taxon>Lophotrochozoa</taxon>
        <taxon>Mollusca</taxon>
        <taxon>Bivalvia</taxon>
        <taxon>Autobranchia</taxon>
        <taxon>Heteroconchia</taxon>
        <taxon>Euheterodonta</taxon>
        <taxon>Imparidentia</taxon>
        <taxon>Neoheterodontei</taxon>
        <taxon>Myida</taxon>
        <taxon>Dreissenoidea</taxon>
        <taxon>Dreissenidae</taxon>
        <taxon>Dreissena</taxon>
    </lineage>
</organism>
<accession>A0A9D4JGE1</accession>
<comment type="caution">
    <text evidence="2">The sequence shown here is derived from an EMBL/GenBank/DDBJ whole genome shotgun (WGS) entry which is preliminary data.</text>
</comment>
<evidence type="ECO:0000313" key="3">
    <source>
        <dbReference type="Proteomes" id="UP000828390"/>
    </source>
</evidence>
<dbReference type="EMBL" id="JAIWYP010000006">
    <property type="protein sequence ID" value="KAH3811716.1"/>
    <property type="molecule type" value="Genomic_DNA"/>
</dbReference>
<dbReference type="Proteomes" id="UP000828390">
    <property type="component" value="Unassembled WGS sequence"/>
</dbReference>
<keyword evidence="3" id="KW-1185">Reference proteome</keyword>
<reference evidence="2" key="1">
    <citation type="journal article" date="2019" name="bioRxiv">
        <title>The Genome of the Zebra Mussel, Dreissena polymorpha: A Resource for Invasive Species Research.</title>
        <authorList>
            <person name="McCartney M.A."/>
            <person name="Auch B."/>
            <person name="Kono T."/>
            <person name="Mallez S."/>
            <person name="Zhang Y."/>
            <person name="Obille A."/>
            <person name="Becker A."/>
            <person name="Abrahante J.E."/>
            <person name="Garbe J."/>
            <person name="Badalamenti J.P."/>
            <person name="Herman A."/>
            <person name="Mangelson H."/>
            <person name="Liachko I."/>
            <person name="Sullivan S."/>
            <person name="Sone E.D."/>
            <person name="Koren S."/>
            <person name="Silverstein K.A.T."/>
            <person name="Beckman K.B."/>
            <person name="Gohl D.M."/>
        </authorList>
    </citation>
    <scope>NUCLEOTIDE SEQUENCE</scope>
    <source>
        <strain evidence="2">Duluth1</strain>
        <tissue evidence="2">Whole animal</tissue>
    </source>
</reference>
<proteinExistence type="predicted"/>
<sequence>MARQKDGQKDGRTCDHYMPTFGGHKNKQLCIQQATHQRLARQSRTIKCPRQQPNKTTHLQQPKMNSTTTRATDNNQTPINKPTTTKQDYYLSKQLTNQPINKRTTMKQHCVTTQPTNQPTNQLTTTKQNCVTTQPSNLLTNQLTSKPINQLTTTKQDCGTTQPPNQPTN</sequence>
<name>A0A9D4JGE1_DREPO</name>
<evidence type="ECO:0000256" key="1">
    <source>
        <dbReference type="SAM" id="MobiDB-lite"/>
    </source>
</evidence>
<protein>
    <submittedName>
        <fullName evidence="2">Uncharacterized protein</fullName>
    </submittedName>
</protein>
<feature type="region of interest" description="Disordered" evidence="1">
    <location>
        <begin position="51"/>
        <end position="87"/>
    </location>
</feature>
<evidence type="ECO:0000313" key="2">
    <source>
        <dbReference type="EMBL" id="KAH3811716.1"/>
    </source>
</evidence>
<gene>
    <name evidence="2" type="ORF">DPMN_140131</name>
</gene>
<reference evidence="2" key="2">
    <citation type="submission" date="2020-11" db="EMBL/GenBank/DDBJ databases">
        <authorList>
            <person name="McCartney M.A."/>
            <person name="Auch B."/>
            <person name="Kono T."/>
            <person name="Mallez S."/>
            <person name="Becker A."/>
            <person name="Gohl D.M."/>
            <person name="Silverstein K.A.T."/>
            <person name="Koren S."/>
            <person name="Bechman K.B."/>
            <person name="Herman A."/>
            <person name="Abrahante J.E."/>
            <person name="Garbe J."/>
        </authorList>
    </citation>
    <scope>NUCLEOTIDE SEQUENCE</scope>
    <source>
        <strain evidence="2">Duluth1</strain>
        <tissue evidence="2">Whole animal</tissue>
    </source>
</reference>